<evidence type="ECO:0000256" key="6">
    <source>
        <dbReference type="ARBA" id="ARBA00022989"/>
    </source>
</evidence>
<evidence type="ECO:0000256" key="7">
    <source>
        <dbReference type="ARBA" id="ARBA00023055"/>
    </source>
</evidence>
<comment type="caution">
    <text evidence="11">The sequence shown here is derived from an EMBL/GenBank/DDBJ whole genome shotgun (WGS) entry which is preliminary data.</text>
</comment>
<keyword evidence="5 10" id="KW-0256">Endoplasmic reticulum</keyword>
<comment type="similarity">
    <text evidence="2 10">Belongs to the ARV1 family.</text>
</comment>
<dbReference type="EMBL" id="QZWG01000003">
    <property type="protein sequence ID" value="RZC20379.1"/>
    <property type="molecule type" value="Genomic_DNA"/>
</dbReference>
<keyword evidence="10" id="KW-0746">Sphingolipid metabolism</keyword>
<comment type="function">
    <text evidence="10">Regulates also the sphingolipid metabolism.</text>
</comment>
<dbReference type="AlphaFoldDB" id="A0A445LBA3"/>
<reference evidence="11 12" key="1">
    <citation type="submission" date="2018-09" db="EMBL/GenBank/DDBJ databases">
        <title>A high-quality reference genome of wild soybean provides a powerful tool to mine soybean genomes.</title>
        <authorList>
            <person name="Xie M."/>
            <person name="Chung C.Y.L."/>
            <person name="Li M.-W."/>
            <person name="Wong F.-L."/>
            <person name="Chan T.-F."/>
            <person name="Lam H.-M."/>
        </authorList>
    </citation>
    <scope>NUCLEOTIDE SEQUENCE [LARGE SCALE GENOMIC DNA]</scope>
    <source>
        <strain evidence="12">cv. W05</strain>
        <tissue evidence="11">Hypocotyl of etiolated seedlings</tissue>
    </source>
</reference>
<evidence type="ECO:0000256" key="3">
    <source>
        <dbReference type="ARBA" id="ARBA00022448"/>
    </source>
</evidence>
<dbReference type="GO" id="GO:0016125">
    <property type="term" value="P:sterol metabolic process"/>
    <property type="evidence" value="ECO:0007669"/>
    <property type="project" value="UniProtKB-UniRule"/>
</dbReference>
<dbReference type="PANTHER" id="PTHR14467">
    <property type="entry name" value="ARV1"/>
    <property type="match status" value="1"/>
</dbReference>
<dbReference type="Proteomes" id="UP000289340">
    <property type="component" value="Chromosome 3"/>
</dbReference>
<comment type="function">
    <text evidence="10">Mediator of sterol homeostasis involved in sterol uptake, trafficking and distribution into membranes.</text>
</comment>
<feature type="transmembrane region" description="Helical" evidence="10">
    <location>
        <begin position="347"/>
        <end position="369"/>
    </location>
</feature>
<dbReference type="Pfam" id="PF04161">
    <property type="entry name" value="Arv1"/>
    <property type="match status" value="1"/>
</dbReference>
<comment type="subcellular location">
    <subcellularLocation>
        <location evidence="1 10">Endoplasmic reticulum membrane</location>
        <topology evidence="1 10">Multi-pass membrane protein</topology>
    </subcellularLocation>
</comment>
<evidence type="ECO:0000256" key="2">
    <source>
        <dbReference type="ARBA" id="ARBA00009187"/>
    </source>
</evidence>
<feature type="transmembrane region" description="Helical" evidence="10">
    <location>
        <begin position="254"/>
        <end position="277"/>
    </location>
</feature>
<dbReference type="GO" id="GO:0032366">
    <property type="term" value="P:intracellular sterol transport"/>
    <property type="evidence" value="ECO:0007669"/>
    <property type="project" value="UniProtKB-UniRule"/>
</dbReference>
<keyword evidence="7 10" id="KW-0445">Lipid transport</keyword>
<feature type="transmembrane region" description="Helical" evidence="10">
    <location>
        <begin position="289"/>
        <end position="309"/>
    </location>
</feature>
<keyword evidence="12" id="KW-1185">Reference proteome</keyword>
<dbReference type="GO" id="GO:0005789">
    <property type="term" value="C:endoplasmic reticulum membrane"/>
    <property type="evidence" value="ECO:0007669"/>
    <property type="project" value="UniProtKB-SubCell"/>
</dbReference>
<keyword evidence="3 10" id="KW-0813">Transport</keyword>
<name>A0A445LBA3_GLYSO</name>
<dbReference type="PANTHER" id="PTHR14467:SF0">
    <property type="entry name" value="PROTEIN ARV1"/>
    <property type="match status" value="1"/>
</dbReference>
<protein>
    <recommendedName>
        <fullName evidence="10">Protein ARV</fullName>
    </recommendedName>
</protein>
<organism evidence="11 12">
    <name type="scientific">Glycine soja</name>
    <name type="common">Wild soybean</name>
    <dbReference type="NCBI Taxonomy" id="3848"/>
    <lineage>
        <taxon>Eukaryota</taxon>
        <taxon>Viridiplantae</taxon>
        <taxon>Streptophyta</taxon>
        <taxon>Embryophyta</taxon>
        <taxon>Tracheophyta</taxon>
        <taxon>Spermatophyta</taxon>
        <taxon>Magnoliopsida</taxon>
        <taxon>eudicotyledons</taxon>
        <taxon>Gunneridae</taxon>
        <taxon>Pentapetalae</taxon>
        <taxon>rosids</taxon>
        <taxon>fabids</taxon>
        <taxon>Fabales</taxon>
        <taxon>Fabaceae</taxon>
        <taxon>Papilionoideae</taxon>
        <taxon>50 kb inversion clade</taxon>
        <taxon>NPAAA clade</taxon>
        <taxon>indigoferoid/millettioid clade</taxon>
        <taxon>Phaseoleae</taxon>
        <taxon>Glycine</taxon>
        <taxon>Glycine subgen. Soja</taxon>
    </lineage>
</organism>
<evidence type="ECO:0000256" key="10">
    <source>
        <dbReference type="RuleBase" id="RU368065"/>
    </source>
</evidence>
<evidence type="ECO:0000313" key="12">
    <source>
        <dbReference type="Proteomes" id="UP000289340"/>
    </source>
</evidence>
<feature type="transmembrane region" description="Helical" evidence="10">
    <location>
        <begin position="315"/>
        <end position="335"/>
    </location>
</feature>
<accession>A0A445LBA3</accession>
<evidence type="ECO:0000256" key="5">
    <source>
        <dbReference type="ARBA" id="ARBA00022824"/>
    </source>
</evidence>
<proteinExistence type="inferred from homology"/>
<keyword evidence="6 10" id="KW-1133">Transmembrane helix</keyword>
<evidence type="ECO:0000256" key="8">
    <source>
        <dbReference type="ARBA" id="ARBA00023098"/>
    </source>
</evidence>
<dbReference type="GO" id="GO:0032541">
    <property type="term" value="C:cortical endoplasmic reticulum"/>
    <property type="evidence" value="ECO:0007669"/>
    <property type="project" value="TreeGrafter"/>
</dbReference>
<sequence length="385" mass="43971">MGSTGRSGTSMSDHAIPVSCAGGLLLFITDRRGSCGSLATCRPFLLLLSIHGSRMMIYTIGGCTTRIISFQQILCLMVMPRSPKSSLRPRRRISLTCRSQEHRRHLRRSLDMQWLERHLSLGVVTPGSLTHEVIEECLRCIQCWCPVKTLYVQYSPGNIRLMKCENCKAVADEYIECEIMILVIDLILHKPKAYRHLLHNVINQETMKFHGLLWKLAVIFLLFESYRCLILESSKGKLGSSNSVSSLVSICWKVLMDVIIGNLMFLLTFFFMVKMFFHVSITISRCIDLLLTLMISSYFKIFLIAMMVWDFPSSVIFIIELFCLSSNAAALKVMTESTMRRCVWTCFSAYAIKFIVTRILELILLGQLMQGWSQMPFTFSKATMI</sequence>
<evidence type="ECO:0000256" key="1">
    <source>
        <dbReference type="ARBA" id="ARBA00004477"/>
    </source>
</evidence>
<evidence type="ECO:0000256" key="4">
    <source>
        <dbReference type="ARBA" id="ARBA00022692"/>
    </source>
</evidence>
<keyword evidence="9 10" id="KW-0472">Membrane</keyword>
<keyword evidence="4 10" id="KW-0812">Transmembrane</keyword>
<evidence type="ECO:0000256" key="9">
    <source>
        <dbReference type="ARBA" id="ARBA00023136"/>
    </source>
</evidence>
<evidence type="ECO:0000313" key="11">
    <source>
        <dbReference type="EMBL" id="RZC20379.1"/>
    </source>
</evidence>
<dbReference type="GO" id="GO:0005794">
    <property type="term" value="C:Golgi apparatus"/>
    <property type="evidence" value="ECO:0007669"/>
    <property type="project" value="TreeGrafter"/>
</dbReference>
<dbReference type="InterPro" id="IPR007290">
    <property type="entry name" value="Arv1"/>
</dbReference>
<dbReference type="GO" id="GO:0006665">
    <property type="term" value="P:sphingolipid metabolic process"/>
    <property type="evidence" value="ECO:0007669"/>
    <property type="project" value="UniProtKB-UniRule"/>
</dbReference>
<dbReference type="GO" id="GO:0097036">
    <property type="term" value="P:regulation of plasma membrane sterol distribution"/>
    <property type="evidence" value="ECO:0007669"/>
    <property type="project" value="UniProtKB-UniRule"/>
</dbReference>
<keyword evidence="8 10" id="KW-0443">Lipid metabolism</keyword>
<gene>
    <name evidence="11" type="ORF">D0Y65_006992</name>
</gene>